<dbReference type="InterPro" id="IPR039344">
    <property type="entry name" value="MBLAC1"/>
</dbReference>
<dbReference type="Pfam" id="PF00753">
    <property type="entry name" value="Lactamase_B"/>
    <property type="match status" value="1"/>
</dbReference>
<evidence type="ECO:0000256" key="2">
    <source>
        <dbReference type="ARBA" id="ARBA00011738"/>
    </source>
</evidence>
<evidence type="ECO:0000259" key="7">
    <source>
        <dbReference type="SMART" id="SM00849"/>
    </source>
</evidence>
<feature type="non-terminal residue" evidence="8">
    <location>
        <position position="189"/>
    </location>
</feature>
<name>A0A8J9VE42_9NEOP</name>
<proteinExistence type="predicted"/>
<dbReference type="SUPFAM" id="SSF56281">
    <property type="entry name" value="Metallo-hydrolase/oxidoreductase"/>
    <property type="match status" value="1"/>
</dbReference>
<dbReference type="PANTHER" id="PTHR23200:SF48">
    <property type="entry name" value="METALLO-BETA-LACTAMASE DOMAIN-CONTAINING PROTEIN 1"/>
    <property type="match status" value="1"/>
</dbReference>
<dbReference type="EMBL" id="OV170224">
    <property type="protein sequence ID" value="CAH0724730.1"/>
    <property type="molecule type" value="Genomic_DNA"/>
</dbReference>
<sequence length="189" mass="21395">MKANCTCTLVRGIHNIIIDTMTPWDSNKIISSLKKENISADDINYVVSTHGHSDHLGNNHLFLKAKHIVGFSISYEDSYYNYPFDKGEEYIINDYVKIIPTPGHTLTDVTVLAVNAEKETVAITGDLFEKFEDIEDQNIWLDAGSEDPIQQRKNRSKIANLADWIVPGHGPKFKVTNKIRQCLDTQCDN</sequence>
<accession>A0A8J9VE42</accession>
<dbReference type="GO" id="GO:0031123">
    <property type="term" value="P:RNA 3'-end processing"/>
    <property type="evidence" value="ECO:0007669"/>
    <property type="project" value="UniProtKB-ARBA"/>
</dbReference>
<comment type="function">
    <text evidence="6">Endoribonuclease that catalyzes the hydrolysis of histone-coding pre-mRNA 3'-end. Involved in histone pre-mRNA processing during the S-phase of the cell cycle, which is required for entering/progressing through S-phase. Cleaves histone pre-mRNA at a major and a minor cleavage site after the 5'-ACCCA-3' and the 5'-ACCCACA-3' sequence, respectively, and located downstream of the stem-loop. May require the presence of the HDE element located at the histone pre-RNA 3'-end to avoid non-specific cleavage.</text>
</comment>
<dbReference type="Proteomes" id="UP000838878">
    <property type="component" value="Chromosome 4"/>
</dbReference>
<dbReference type="SMART" id="SM00849">
    <property type="entry name" value="Lactamase_B"/>
    <property type="match status" value="1"/>
</dbReference>
<evidence type="ECO:0000256" key="3">
    <source>
        <dbReference type="ARBA" id="ARBA00014856"/>
    </source>
</evidence>
<evidence type="ECO:0000256" key="4">
    <source>
        <dbReference type="ARBA" id="ARBA00032988"/>
    </source>
</evidence>
<comment type="subunit">
    <text evidence="2">Homodimer.</text>
</comment>
<comment type="subcellular location">
    <subcellularLocation>
        <location evidence="1">Cytoplasm</location>
        <location evidence="1">Cytosol</location>
    </subcellularLocation>
</comment>
<dbReference type="CDD" id="cd07711">
    <property type="entry name" value="MBLAC1-like_MBL-fold"/>
    <property type="match status" value="1"/>
</dbReference>
<evidence type="ECO:0000256" key="1">
    <source>
        <dbReference type="ARBA" id="ARBA00004514"/>
    </source>
</evidence>
<dbReference type="InterPro" id="IPR036866">
    <property type="entry name" value="RibonucZ/Hydroxyglut_hydro"/>
</dbReference>
<comment type="catalytic activity">
    <reaction evidence="5">
        <text>a ribonucleotidyl-ribonucleotide-RNA + H2O = a 3'-end ribonucleotide-RNA + a 5'-end 5'-phospho-ribonucleoside-RNA + H(+)</text>
        <dbReference type="Rhea" id="RHEA:68096"/>
        <dbReference type="Rhea" id="RHEA-COMP:15179"/>
        <dbReference type="Rhea" id="RHEA-COMP:17355"/>
        <dbReference type="Rhea" id="RHEA-COMP:17428"/>
        <dbReference type="ChEBI" id="CHEBI:15377"/>
        <dbReference type="ChEBI" id="CHEBI:15378"/>
        <dbReference type="ChEBI" id="CHEBI:74896"/>
        <dbReference type="ChEBI" id="CHEBI:138282"/>
        <dbReference type="ChEBI" id="CHEBI:173118"/>
    </reaction>
    <physiologicalReaction direction="left-to-right" evidence="5">
        <dbReference type="Rhea" id="RHEA:68097"/>
    </physiologicalReaction>
</comment>
<reference evidence="8" key="1">
    <citation type="submission" date="2021-12" db="EMBL/GenBank/DDBJ databases">
        <authorList>
            <person name="Martin H S."/>
        </authorList>
    </citation>
    <scope>NUCLEOTIDE SEQUENCE</scope>
</reference>
<dbReference type="PANTHER" id="PTHR23200">
    <property type="entry name" value="METALLO-BETA-LACTAMASE DOMAIN-CONTAINING PROTEIN 1"/>
    <property type="match status" value="1"/>
</dbReference>
<evidence type="ECO:0000313" key="9">
    <source>
        <dbReference type="Proteomes" id="UP000838878"/>
    </source>
</evidence>
<evidence type="ECO:0000256" key="5">
    <source>
        <dbReference type="ARBA" id="ARBA00044690"/>
    </source>
</evidence>
<dbReference type="InterPro" id="IPR001279">
    <property type="entry name" value="Metallo-B-lactamas"/>
</dbReference>
<evidence type="ECO:0000256" key="6">
    <source>
        <dbReference type="ARBA" id="ARBA00045869"/>
    </source>
</evidence>
<gene>
    <name evidence="8" type="ORF">BINO364_LOCUS10403</name>
</gene>
<protein>
    <recommendedName>
        <fullName evidence="3">Metallo-beta-lactamase domain-containing protein 1</fullName>
    </recommendedName>
    <alternativeName>
        <fullName evidence="4">Endoribonuclease MBLAC1</fullName>
    </alternativeName>
</protein>
<feature type="domain" description="Metallo-beta-lactamase" evidence="7">
    <location>
        <begin position="4"/>
        <end position="169"/>
    </location>
</feature>
<evidence type="ECO:0000313" key="8">
    <source>
        <dbReference type="EMBL" id="CAH0724730.1"/>
    </source>
</evidence>
<keyword evidence="9" id="KW-1185">Reference proteome</keyword>
<dbReference type="GO" id="GO:0005829">
    <property type="term" value="C:cytosol"/>
    <property type="evidence" value="ECO:0007669"/>
    <property type="project" value="UniProtKB-SubCell"/>
</dbReference>
<dbReference type="OrthoDB" id="10250730at2759"/>
<dbReference type="Gene3D" id="3.60.15.10">
    <property type="entry name" value="Ribonuclease Z/Hydroxyacylglutathione hydrolase-like"/>
    <property type="match status" value="1"/>
</dbReference>
<dbReference type="AlphaFoldDB" id="A0A8J9VE42"/>
<organism evidence="8 9">
    <name type="scientific">Brenthis ino</name>
    <name type="common">lesser marbled fritillary</name>
    <dbReference type="NCBI Taxonomy" id="405034"/>
    <lineage>
        <taxon>Eukaryota</taxon>
        <taxon>Metazoa</taxon>
        <taxon>Ecdysozoa</taxon>
        <taxon>Arthropoda</taxon>
        <taxon>Hexapoda</taxon>
        <taxon>Insecta</taxon>
        <taxon>Pterygota</taxon>
        <taxon>Neoptera</taxon>
        <taxon>Endopterygota</taxon>
        <taxon>Lepidoptera</taxon>
        <taxon>Glossata</taxon>
        <taxon>Ditrysia</taxon>
        <taxon>Papilionoidea</taxon>
        <taxon>Nymphalidae</taxon>
        <taxon>Heliconiinae</taxon>
        <taxon>Argynnini</taxon>
        <taxon>Brenthis</taxon>
    </lineage>
</organism>